<dbReference type="GO" id="GO:0005085">
    <property type="term" value="F:guanyl-nucleotide exchange factor activity"/>
    <property type="evidence" value="ECO:0007669"/>
    <property type="project" value="InterPro"/>
</dbReference>
<evidence type="ECO:0000313" key="15">
    <source>
        <dbReference type="Proteomes" id="UP000053477"/>
    </source>
</evidence>
<evidence type="ECO:0000256" key="11">
    <source>
        <dbReference type="PROSITE-ProRule" id="PRU00221"/>
    </source>
</evidence>
<name>A0A0H2S8U2_9AGAM</name>
<evidence type="ECO:0000256" key="2">
    <source>
        <dbReference type="ARBA" id="ARBA00022448"/>
    </source>
</evidence>
<dbReference type="PANTHER" id="PTHR23284">
    <property type="entry name" value="PROLACTIN REGULATORY ELEMENT BINDING PROTEIN"/>
    <property type="match status" value="1"/>
</dbReference>
<keyword evidence="4 13" id="KW-0812">Transmembrane</keyword>
<keyword evidence="10 13" id="KW-0472">Membrane</keyword>
<dbReference type="SMART" id="SM00320">
    <property type="entry name" value="WD40"/>
    <property type="match status" value="2"/>
</dbReference>
<keyword evidence="2" id="KW-0813">Transport</keyword>
<evidence type="ECO:0000256" key="7">
    <source>
        <dbReference type="ARBA" id="ARBA00022892"/>
    </source>
</evidence>
<dbReference type="GO" id="GO:0006888">
    <property type="term" value="P:endoplasmic reticulum to Golgi vesicle-mediated transport"/>
    <property type="evidence" value="ECO:0007669"/>
    <property type="project" value="TreeGrafter"/>
</dbReference>
<feature type="repeat" description="WD" evidence="11">
    <location>
        <begin position="339"/>
        <end position="369"/>
    </location>
</feature>
<evidence type="ECO:0000256" key="4">
    <source>
        <dbReference type="ARBA" id="ARBA00022692"/>
    </source>
</evidence>
<dbReference type="InterPro" id="IPR045260">
    <property type="entry name" value="Sec12-like"/>
</dbReference>
<dbReference type="STRING" id="27342.A0A0H2S8U2"/>
<proteinExistence type="predicted"/>
<dbReference type="InParanoid" id="A0A0H2S8U2"/>
<comment type="subcellular location">
    <subcellularLocation>
        <location evidence="1">Endoplasmic reticulum membrane</location>
        <topology evidence="1">Single-pass type II membrane protein</topology>
    </subcellularLocation>
</comment>
<evidence type="ECO:0000256" key="6">
    <source>
        <dbReference type="ARBA" id="ARBA00022824"/>
    </source>
</evidence>
<evidence type="ECO:0000256" key="12">
    <source>
        <dbReference type="SAM" id="MobiDB-lite"/>
    </source>
</evidence>
<dbReference type="AlphaFoldDB" id="A0A0H2S8U2"/>
<gene>
    <name evidence="14" type="ORF">SCHPADRAFT_936532</name>
</gene>
<evidence type="ECO:0000256" key="5">
    <source>
        <dbReference type="ARBA" id="ARBA00022737"/>
    </source>
</evidence>
<organism evidence="14 15">
    <name type="scientific">Schizopora paradoxa</name>
    <dbReference type="NCBI Taxonomy" id="27342"/>
    <lineage>
        <taxon>Eukaryota</taxon>
        <taxon>Fungi</taxon>
        <taxon>Dikarya</taxon>
        <taxon>Basidiomycota</taxon>
        <taxon>Agaricomycotina</taxon>
        <taxon>Agaricomycetes</taxon>
        <taxon>Hymenochaetales</taxon>
        <taxon>Schizoporaceae</taxon>
        <taxon>Schizopora</taxon>
    </lineage>
</organism>
<evidence type="ECO:0000256" key="3">
    <source>
        <dbReference type="ARBA" id="ARBA00022574"/>
    </source>
</evidence>
<dbReference type="Pfam" id="PF00400">
    <property type="entry name" value="WD40"/>
    <property type="match status" value="2"/>
</dbReference>
<keyword evidence="5" id="KW-0677">Repeat</keyword>
<dbReference type="Proteomes" id="UP000053477">
    <property type="component" value="Unassembled WGS sequence"/>
</dbReference>
<evidence type="ECO:0000256" key="9">
    <source>
        <dbReference type="ARBA" id="ARBA00022989"/>
    </source>
</evidence>
<keyword evidence="7" id="KW-0931">ER-Golgi transport</keyword>
<dbReference type="Gene3D" id="2.130.10.10">
    <property type="entry name" value="YVTN repeat-like/Quinoprotein amine dehydrogenase"/>
    <property type="match status" value="1"/>
</dbReference>
<keyword evidence="15" id="KW-1185">Reference proteome</keyword>
<evidence type="ECO:0000256" key="10">
    <source>
        <dbReference type="ARBA" id="ARBA00023136"/>
    </source>
</evidence>
<sequence>MRIHHTAHALSGFPVFSAAFVADDRLVLGGGGGSSRSGVKNKLRLYNVPSDGKLELLNELELGKDEDSPMSMAADVYASRVLCGINSSTEQIAQGINKNCRLYDATGDEIDLLESTGTLDTPEGEEESDYQKVTVLSPGRTLACISGTKRLSLLSYPSLSRAACDLITKDEFYDASFSSTKLAVATNKDFFIYSLPAAEVNEKSSSSGPKTRSKAKGRKNSKLEEQELLEAFSRPDVTGDRTGNTTLRACRFNPVNDDIIYTVSNTAPIRTKGKSKPKQGYICKWNTTTWKIVKVRKAGEKGITCFDVSPNGKYLAVGSADCTIAILDANTLTPLLTILKAHDFPPTVVKFNPSSKLLVSGSADNSVRLVTIPGGLAGSKWSFVNVMIFILLTYLILRFVFSGILPL</sequence>
<protein>
    <submittedName>
        <fullName evidence="14">WD40 repeat-like protein</fullName>
    </submittedName>
</protein>
<dbReference type="GO" id="GO:0015031">
    <property type="term" value="P:protein transport"/>
    <property type="evidence" value="ECO:0007669"/>
    <property type="project" value="UniProtKB-KW"/>
</dbReference>
<dbReference type="InterPro" id="IPR015943">
    <property type="entry name" value="WD40/YVTN_repeat-like_dom_sf"/>
</dbReference>
<keyword evidence="6" id="KW-0256">Endoplasmic reticulum</keyword>
<evidence type="ECO:0000256" key="1">
    <source>
        <dbReference type="ARBA" id="ARBA00004648"/>
    </source>
</evidence>
<dbReference type="InterPro" id="IPR011047">
    <property type="entry name" value="Quinoprotein_ADH-like_sf"/>
</dbReference>
<evidence type="ECO:0000256" key="8">
    <source>
        <dbReference type="ARBA" id="ARBA00022927"/>
    </source>
</evidence>
<evidence type="ECO:0000256" key="13">
    <source>
        <dbReference type="SAM" id="Phobius"/>
    </source>
</evidence>
<evidence type="ECO:0000313" key="14">
    <source>
        <dbReference type="EMBL" id="KLO18073.1"/>
    </source>
</evidence>
<dbReference type="EMBL" id="KQ085898">
    <property type="protein sequence ID" value="KLO18073.1"/>
    <property type="molecule type" value="Genomic_DNA"/>
</dbReference>
<keyword evidence="8" id="KW-0653">Protein transport</keyword>
<keyword evidence="9 13" id="KW-1133">Transmembrane helix</keyword>
<dbReference type="FunCoup" id="A0A0H2S8U2">
    <property type="interactions" value="71"/>
</dbReference>
<dbReference type="InterPro" id="IPR001680">
    <property type="entry name" value="WD40_rpt"/>
</dbReference>
<dbReference type="PROSITE" id="PS50082">
    <property type="entry name" value="WD_REPEATS_2"/>
    <property type="match status" value="1"/>
</dbReference>
<feature type="compositionally biased region" description="Basic residues" evidence="12">
    <location>
        <begin position="211"/>
        <end position="220"/>
    </location>
</feature>
<keyword evidence="3 11" id="KW-0853">WD repeat</keyword>
<feature type="transmembrane region" description="Helical" evidence="13">
    <location>
        <begin position="381"/>
        <end position="401"/>
    </location>
</feature>
<feature type="region of interest" description="Disordered" evidence="12">
    <location>
        <begin position="201"/>
        <end position="221"/>
    </location>
</feature>
<dbReference type="GO" id="GO:0003400">
    <property type="term" value="P:regulation of COPII vesicle coating"/>
    <property type="evidence" value="ECO:0007669"/>
    <property type="project" value="TreeGrafter"/>
</dbReference>
<reference evidence="14 15" key="1">
    <citation type="submission" date="2015-04" db="EMBL/GenBank/DDBJ databases">
        <title>Complete genome sequence of Schizopora paradoxa KUC8140, a cosmopolitan wood degrader in East Asia.</title>
        <authorList>
            <consortium name="DOE Joint Genome Institute"/>
            <person name="Min B."/>
            <person name="Park H."/>
            <person name="Jang Y."/>
            <person name="Kim J.-J."/>
            <person name="Kim K.H."/>
            <person name="Pangilinan J."/>
            <person name="Lipzen A."/>
            <person name="Riley R."/>
            <person name="Grigoriev I.V."/>
            <person name="Spatafora J.W."/>
            <person name="Choi I.-G."/>
        </authorList>
    </citation>
    <scope>NUCLEOTIDE SEQUENCE [LARGE SCALE GENOMIC DNA]</scope>
    <source>
        <strain evidence="14 15">KUC8140</strain>
    </source>
</reference>
<dbReference type="SUPFAM" id="SSF50998">
    <property type="entry name" value="Quinoprotein alcohol dehydrogenase-like"/>
    <property type="match status" value="1"/>
</dbReference>
<dbReference type="PANTHER" id="PTHR23284:SF0">
    <property type="entry name" value="PROLACTIN REGULATORY ELEMENT-BINDING PROTEIN"/>
    <property type="match status" value="1"/>
</dbReference>
<dbReference type="GO" id="GO:0005789">
    <property type="term" value="C:endoplasmic reticulum membrane"/>
    <property type="evidence" value="ECO:0007669"/>
    <property type="project" value="UniProtKB-SubCell"/>
</dbReference>
<accession>A0A0H2S8U2</accession>
<dbReference type="OrthoDB" id="2013972at2759"/>